<evidence type="ECO:0000256" key="2">
    <source>
        <dbReference type="ARBA" id="ARBA00010742"/>
    </source>
</evidence>
<evidence type="ECO:0000313" key="5">
    <source>
        <dbReference type="EMBL" id="AZG34852.1"/>
    </source>
</evidence>
<keyword evidence="7" id="KW-1185">Reference proteome</keyword>
<dbReference type="PANTHER" id="PTHR30024:SF47">
    <property type="entry name" value="TAURINE-BINDING PERIPLASMIC PROTEIN"/>
    <property type="match status" value="1"/>
</dbReference>
<accession>A0A3N4E8W0</accession>
<comment type="subcellular location">
    <subcellularLocation>
        <location evidence="1">Periplasm</location>
    </subcellularLocation>
</comment>
<evidence type="ECO:0000256" key="1">
    <source>
        <dbReference type="ARBA" id="ARBA00004418"/>
    </source>
</evidence>
<proteinExistence type="inferred from homology"/>
<protein>
    <submittedName>
        <fullName evidence="6">ABC transporter substrate-binding protein</fullName>
    </submittedName>
</protein>
<evidence type="ECO:0000259" key="4">
    <source>
        <dbReference type="Pfam" id="PF09084"/>
    </source>
</evidence>
<keyword evidence="3" id="KW-0732">Signal</keyword>
<name>A0A3N4E8W0_9GAMM</name>
<gene>
    <name evidence="6" type="ORF">EGC77_08445</name>
    <name evidence="5" type="ORF">EGC80_07915</name>
</gene>
<dbReference type="InterPro" id="IPR015168">
    <property type="entry name" value="SsuA/THI5"/>
</dbReference>
<dbReference type="GO" id="GO:0042597">
    <property type="term" value="C:periplasmic space"/>
    <property type="evidence" value="ECO:0007669"/>
    <property type="project" value="UniProtKB-SubCell"/>
</dbReference>
<dbReference type="PROSITE" id="PS51257">
    <property type="entry name" value="PROKAR_LIPOPROTEIN"/>
    <property type="match status" value="1"/>
</dbReference>
<evidence type="ECO:0000256" key="3">
    <source>
        <dbReference type="ARBA" id="ARBA00022729"/>
    </source>
</evidence>
<evidence type="ECO:0000313" key="8">
    <source>
        <dbReference type="Proteomes" id="UP000278855"/>
    </source>
</evidence>
<sequence>MHKVLMIIFWSLIAIGIAGCDLNQNSSIKTLAAKGPIKIAVSNTPLSAPFFIAEQQGYFKRNNLNIELVRLDGGVKCFNALLNKQVDLATASETVVMFNSFKQTNFSVLASFVESDNDLKLLSLVPQKYHQLNNLANVRVGIVKSSASEFFFDSLLIMYNKTQQPIERIYLRADQLIPALLNNEVDIISAWEPLSYLLTQQITSNTKVINSRGLYHLSFNLIELKQTTLSASEKLALLKAINDAIDYIHTHSDLAQVDISRILNIDPSQLHYSWNDYTFRLSLSNALFSNIQIQSQWAIDNQLVPTEKSVDFRQVIDRQLLEDFMNSEAGW</sequence>
<reference evidence="5 7" key="1">
    <citation type="submission" date="2018-11" db="EMBL/GenBank/DDBJ databases">
        <title>Shewanella sp. M2.</title>
        <authorList>
            <person name="Hwang Y.J."/>
            <person name="Hwang C.Y."/>
        </authorList>
    </citation>
    <scope>NUCLEOTIDE SEQUENCE [LARGE SCALE GENOMIC DNA]</scope>
    <source>
        <strain evidence="5 7">M2</strain>
    </source>
</reference>
<dbReference type="EMBL" id="CP034073">
    <property type="protein sequence ID" value="AZG34852.1"/>
    <property type="molecule type" value="Genomic_DNA"/>
</dbReference>
<dbReference type="SUPFAM" id="SSF53850">
    <property type="entry name" value="Periplasmic binding protein-like II"/>
    <property type="match status" value="1"/>
</dbReference>
<dbReference type="GO" id="GO:0042918">
    <property type="term" value="P:alkanesulfonate transmembrane transport"/>
    <property type="evidence" value="ECO:0007669"/>
    <property type="project" value="TreeGrafter"/>
</dbReference>
<dbReference type="AlphaFoldDB" id="A0A3N4E8W0"/>
<dbReference type="OrthoDB" id="6212007at2"/>
<dbReference type="Proteomes" id="UP000273778">
    <property type="component" value="Chromosome"/>
</dbReference>
<comment type="similarity">
    <text evidence="2">Belongs to the bacterial solute-binding protein SsuA/TauA family.</text>
</comment>
<dbReference type="KEGG" id="spsr:EGC80_07915"/>
<feature type="domain" description="SsuA/THI5-like" evidence="4">
    <location>
        <begin position="47"/>
        <end position="251"/>
    </location>
</feature>
<organism evidence="6 8">
    <name type="scientific">Shewanella psychromarinicola</name>
    <dbReference type="NCBI Taxonomy" id="2487742"/>
    <lineage>
        <taxon>Bacteria</taxon>
        <taxon>Pseudomonadati</taxon>
        <taxon>Pseudomonadota</taxon>
        <taxon>Gammaproteobacteria</taxon>
        <taxon>Alteromonadales</taxon>
        <taxon>Shewanellaceae</taxon>
        <taxon>Shewanella</taxon>
    </lineage>
</organism>
<reference evidence="8" key="2">
    <citation type="submission" date="2018-11" db="EMBL/GenBank/DDBJ databases">
        <title>Shewanella sp. R106.</title>
        <authorList>
            <person name="Hwang Y.J."/>
            <person name="Hwang C.Y."/>
        </authorList>
    </citation>
    <scope>NUCLEOTIDE SEQUENCE [LARGE SCALE GENOMIC DNA]</scope>
    <source>
        <strain evidence="8">R106</strain>
    </source>
</reference>
<dbReference type="Proteomes" id="UP000278855">
    <property type="component" value="Unassembled WGS sequence"/>
</dbReference>
<dbReference type="PANTHER" id="PTHR30024">
    <property type="entry name" value="ALIPHATIC SULFONATES-BINDING PROTEIN-RELATED"/>
    <property type="match status" value="1"/>
</dbReference>
<evidence type="ECO:0000313" key="6">
    <source>
        <dbReference type="EMBL" id="RPA33356.1"/>
    </source>
</evidence>
<dbReference type="Gene3D" id="3.40.190.10">
    <property type="entry name" value="Periplasmic binding protein-like II"/>
    <property type="match status" value="3"/>
</dbReference>
<dbReference type="Pfam" id="PF09084">
    <property type="entry name" value="NMT1"/>
    <property type="match status" value="1"/>
</dbReference>
<reference evidence="6" key="3">
    <citation type="submission" date="2018-11" db="EMBL/GenBank/DDBJ databases">
        <authorList>
            <person name="Hwang Y.J."/>
            <person name="Hwang C.Y."/>
        </authorList>
    </citation>
    <scope>NUCLEOTIDE SEQUENCE</scope>
    <source>
        <strain evidence="6">R106</strain>
    </source>
</reference>
<dbReference type="EMBL" id="RKKB01000002">
    <property type="protein sequence ID" value="RPA33356.1"/>
    <property type="molecule type" value="Genomic_DNA"/>
</dbReference>
<evidence type="ECO:0000313" key="7">
    <source>
        <dbReference type="Proteomes" id="UP000273778"/>
    </source>
</evidence>